<dbReference type="InterPro" id="IPR050353">
    <property type="entry name" value="PyrK_electron_transfer"/>
</dbReference>
<evidence type="ECO:0000256" key="5">
    <source>
        <dbReference type="ARBA" id="ARBA00022723"/>
    </source>
</evidence>
<evidence type="ECO:0000256" key="9">
    <source>
        <dbReference type="ARBA" id="ARBA00023014"/>
    </source>
</evidence>
<dbReference type="InterPro" id="IPR037117">
    <property type="entry name" value="Dihydroorotate_DH_ele_sf"/>
</dbReference>
<dbReference type="InterPro" id="IPR012165">
    <property type="entry name" value="Cyt_c3_hydrogenase_gsu"/>
</dbReference>
<dbReference type="Gene3D" id="3.40.50.80">
    <property type="entry name" value="Nucleotide-binding domain of ferredoxin-NADP reductase (FNR) module"/>
    <property type="match status" value="1"/>
</dbReference>
<dbReference type="PROSITE" id="PS51384">
    <property type="entry name" value="FAD_FR"/>
    <property type="match status" value="1"/>
</dbReference>
<name>K2QYD8_METFP</name>
<keyword evidence="5 11" id="KW-0479">Metal-binding</keyword>
<evidence type="ECO:0000256" key="4">
    <source>
        <dbReference type="ARBA" id="ARBA00022714"/>
    </source>
</evidence>
<dbReference type="InterPro" id="IPR017927">
    <property type="entry name" value="FAD-bd_FR_type"/>
</dbReference>
<evidence type="ECO:0000256" key="2">
    <source>
        <dbReference type="ARBA" id="ARBA00022448"/>
    </source>
</evidence>
<keyword evidence="7" id="KW-0249">Electron transport</keyword>
<evidence type="ECO:0000313" key="13">
    <source>
        <dbReference type="EMBL" id="EKF85293.1"/>
    </source>
</evidence>
<comment type="similarity">
    <text evidence="1">Belongs to the PyrK family.</text>
</comment>
<dbReference type="Pfam" id="PF10418">
    <property type="entry name" value="DHODB_Fe-S_bind"/>
    <property type="match status" value="1"/>
</dbReference>
<evidence type="ECO:0000256" key="3">
    <source>
        <dbReference type="ARBA" id="ARBA00022630"/>
    </source>
</evidence>
<keyword evidence="6" id="KW-0274">FAD</keyword>
<dbReference type="PANTHER" id="PTHR43513:SF3">
    <property type="entry name" value="DIHYDROOROTATE DEHYDROGENASE B (NAD(+)), ELECTRON TRANSFER SUBUNIT-RELATED"/>
    <property type="match status" value="1"/>
</dbReference>
<dbReference type="GO" id="GO:0016491">
    <property type="term" value="F:oxidoreductase activity"/>
    <property type="evidence" value="ECO:0007669"/>
    <property type="project" value="InterPro"/>
</dbReference>
<dbReference type="CDD" id="cd06220">
    <property type="entry name" value="DHOD_e_trans_like2"/>
    <property type="match status" value="1"/>
</dbReference>
<keyword evidence="4 11" id="KW-0001">2Fe-2S</keyword>
<dbReference type="InterPro" id="IPR019480">
    <property type="entry name" value="Dihydroorotate_DH_Fe-S-bd"/>
</dbReference>
<dbReference type="AlphaFoldDB" id="K2QYD8"/>
<accession>K2QYD8</accession>
<evidence type="ECO:0000313" key="14">
    <source>
        <dbReference type="Proteomes" id="UP000007360"/>
    </source>
</evidence>
<evidence type="ECO:0000256" key="6">
    <source>
        <dbReference type="ARBA" id="ARBA00022827"/>
    </source>
</evidence>
<feature type="binding site" evidence="11">
    <location>
        <position position="245"/>
    </location>
    <ligand>
        <name>[2Fe-2S] cluster</name>
        <dbReference type="ChEBI" id="CHEBI:190135"/>
    </ligand>
</feature>
<proteinExistence type="inferred from homology"/>
<evidence type="ECO:0000259" key="12">
    <source>
        <dbReference type="PROSITE" id="PS51384"/>
    </source>
</evidence>
<dbReference type="GO" id="GO:0006221">
    <property type="term" value="P:pyrimidine nucleotide biosynthetic process"/>
    <property type="evidence" value="ECO:0007669"/>
    <property type="project" value="InterPro"/>
</dbReference>
<dbReference type="Gene3D" id="2.10.240.10">
    <property type="entry name" value="Dihydroorotate dehydrogenase, electron transfer subunit"/>
    <property type="match status" value="1"/>
</dbReference>
<comment type="cofactor">
    <cofactor evidence="11">
        <name>[2Fe-2S] cluster</name>
        <dbReference type="ChEBI" id="CHEBI:190135"/>
    </cofactor>
    <text evidence="11">Binds 1 [2Fe-2S] cluster per subunit.</text>
</comment>
<dbReference type="RefSeq" id="WP_004031178.1">
    <property type="nucleotide sequence ID" value="NZ_AMPO01000008.1"/>
</dbReference>
<dbReference type="EMBL" id="AMPO01000008">
    <property type="protein sequence ID" value="EKF85293.1"/>
    <property type="molecule type" value="Genomic_DNA"/>
</dbReference>
<keyword evidence="9 11" id="KW-0411">Iron-sulfur</keyword>
<dbReference type="Proteomes" id="UP000007360">
    <property type="component" value="Unassembled WGS sequence"/>
</dbReference>
<keyword evidence="8 11" id="KW-0408">Iron</keyword>
<sequence length="276" mass="30529">MVKDKIMHVPQVLKIKRVVEETPTVKTFYFPWEVKDEDNNQFPTPGQFFMVWNFSDEKPMSISRIDPVKGEIGISVKMVGPFTQSLHKLHENDQLGLRGPYGGGFEIAGSRILAVGGGIGMAPVAAFTEAASSRGVKVDTITAATTQSEILFAERLEKAGASVFPTTDDGSHGFCGFATELAEKLLNEGNYDMVVACGPEIMMQKLFLITEKFQIPAQFSLERYMKCAVGICGQCCVDDVGWRICVEGPVFWGDQLRMISEFGKYRRDASGIKNKF</sequence>
<evidence type="ECO:0000256" key="10">
    <source>
        <dbReference type="ARBA" id="ARBA00034078"/>
    </source>
</evidence>
<dbReference type="SUPFAM" id="SSF52343">
    <property type="entry name" value="Ferredoxin reductase-like, C-terminal NADP-linked domain"/>
    <property type="match status" value="1"/>
</dbReference>
<dbReference type="NCBIfam" id="NF000796">
    <property type="entry name" value="PRK00054.1-1"/>
    <property type="match status" value="1"/>
</dbReference>
<dbReference type="InterPro" id="IPR017938">
    <property type="entry name" value="Riboflavin_synthase-like_b-brl"/>
</dbReference>
<feature type="binding site" evidence="11">
    <location>
        <position position="235"/>
    </location>
    <ligand>
        <name>[2Fe-2S] cluster</name>
        <dbReference type="ChEBI" id="CHEBI:190135"/>
    </ligand>
</feature>
<dbReference type="PIRSF" id="PIRSF006816">
    <property type="entry name" value="Cyc3_hyd_g"/>
    <property type="match status" value="1"/>
</dbReference>
<dbReference type="PATRIC" id="fig|1204725.3.peg.1822"/>
<dbReference type="SUPFAM" id="SSF63380">
    <property type="entry name" value="Riboflavin synthase domain-like"/>
    <property type="match status" value="1"/>
</dbReference>
<protein>
    <submittedName>
        <fullName evidence="13">Dihydroorotate dehydrogenase, electron transfer subunit, iron-sulfur cluster binding domain-containing protein</fullName>
    </submittedName>
</protein>
<gene>
    <name evidence="13" type="ORF">A994_09051</name>
</gene>
<evidence type="ECO:0000256" key="8">
    <source>
        <dbReference type="ARBA" id="ARBA00023004"/>
    </source>
</evidence>
<comment type="cofactor">
    <cofactor evidence="10">
        <name>[2Fe-2S] cluster</name>
        <dbReference type="ChEBI" id="CHEBI:190135"/>
    </cofactor>
</comment>
<evidence type="ECO:0000256" key="7">
    <source>
        <dbReference type="ARBA" id="ARBA00022982"/>
    </source>
</evidence>
<dbReference type="PANTHER" id="PTHR43513">
    <property type="entry name" value="DIHYDROOROTATE DEHYDROGENASE B (NAD(+)), ELECTRON TRANSFER SUBUNIT"/>
    <property type="match status" value="1"/>
</dbReference>
<keyword evidence="2" id="KW-0813">Transport</keyword>
<keyword evidence="14" id="KW-1185">Reference proteome</keyword>
<reference evidence="13 14" key="1">
    <citation type="journal article" date="2012" name="J. Bacteriol.">
        <title>Draft genome sequence of Methanobacterium formicicum DSM 3637, an archaebacterium isolated from the methane producer amoeba Pelomyxa palustris.</title>
        <authorList>
            <person name="Gutierrez G."/>
        </authorList>
    </citation>
    <scope>NUCLEOTIDE SEQUENCE [LARGE SCALE GENOMIC DNA]</scope>
    <source>
        <strain evidence="14">DSM 3637 / PP1</strain>
    </source>
</reference>
<keyword evidence="3" id="KW-0285">Flavoprotein</keyword>
<feature type="domain" description="FAD-binding FR-type" evidence="12">
    <location>
        <begin position="8"/>
        <end position="107"/>
    </location>
</feature>
<evidence type="ECO:0000256" key="1">
    <source>
        <dbReference type="ARBA" id="ARBA00006422"/>
    </source>
</evidence>
<dbReference type="GO" id="GO:0046872">
    <property type="term" value="F:metal ion binding"/>
    <property type="evidence" value="ECO:0007669"/>
    <property type="project" value="UniProtKB-KW"/>
</dbReference>
<dbReference type="Gene3D" id="2.40.30.10">
    <property type="entry name" value="Translation factors"/>
    <property type="match status" value="1"/>
</dbReference>
<feature type="binding site" evidence="11">
    <location>
        <position position="232"/>
    </location>
    <ligand>
        <name>[2Fe-2S] cluster</name>
        <dbReference type="ChEBI" id="CHEBI:190135"/>
    </ligand>
</feature>
<dbReference type="InterPro" id="IPR039261">
    <property type="entry name" value="FNR_nucleotide-bd"/>
</dbReference>
<comment type="caution">
    <text evidence="13">The sequence shown here is derived from an EMBL/GenBank/DDBJ whole genome shotgun (WGS) entry which is preliminary data.</text>
</comment>
<dbReference type="GO" id="GO:0051537">
    <property type="term" value="F:2 iron, 2 sulfur cluster binding"/>
    <property type="evidence" value="ECO:0007669"/>
    <property type="project" value="UniProtKB-KW"/>
</dbReference>
<organism evidence="13 14">
    <name type="scientific">Methanobacterium formicicum (strain DSM 3637 / PP1)</name>
    <dbReference type="NCBI Taxonomy" id="1204725"/>
    <lineage>
        <taxon>Archaea</taxon>
        <taxon>Methanobacteriati</taxon>
        <taxon>Methanobacteriota</taxon>
        <taxon>Methanomada group</taxon>
        <taxon>Methanobacteria</taxon>
        <taxon>Methanobacteriales</taxon>
        <taxon>Methanobacteriaceae</taxon>
        <taxon>Methanobacterium</taxon>
    </lineage>
</organism>
<feature type="binding site" evidence="11">
    <location>
        <position position="227"/>
    </location>
    <ligand>
        <name>[2Fe-2S] cluster</name>
        <dbReference type="ChEBI" id="CHEBI:190135"/>
    </ligand>
</feature>
<dbReference type="GO" id="GO:0050660">
    <property type="term" value="F:flavin adenine dinucleotide binding"/>
    <property type="evidence" value="ECO:0007669"/>
    <property type="project" value="InterPro"/>
</dbReference>
<evidence type="ECO:0000256" key="11">
    <source>
        <dbReference type="PIRSR" id="PIRSR006816-2"/>
    </source>
</evidence>